<dbReference type="InterPro" id="IPR018483">
    <property type="entry name" value="Carb_kinase_FGGY_CS"/>
</dbReference>
<sequence length="196" mass="21105">ICTMNLTNATTAIRELFALNIKDFNQAIAQAPIGAEGVLMLPFFNGERVPALPDATASIVGLDSTNLTQANLCRAVVEGTTFGLRYGLDLLRDSGIKSEKIRLIGGGSKSAVWRQIVADIMNTPVICTVQPEAAALGAAIQAAWCRTKADGTPETLQQLCERCVSLDPDSETHPVAPNVSAYQQVYQRYQAQLRKV</sequence>
<dbReference type="GO" id="GO:0016773">
    <property type="term" value="F:phosphotransferase activity, alcohol group as acceptor"/>
    <property type="evidence" value="ECO:0007669"/>
    <property type="project" value="InterPro"/>
</dbReference>
<dbReference type="InterPro" id="IPR050406">
    <property type="entry name" value="FGGY_Carb_Kinase"/>
</dbReference>
<keyword evidence="3 5" id="KW-0418">Kinase</keyword>
<reference evidence="5 6" key="1">
    <citation type="journal article" date="2013" name="PLoS Pathog.">
        <title>Genomic analysis of the Kiwifruit pathogen Pseudomonas syringae pv. actinidiae provides insight into the origins of an emergent plant disease.</title>
        <authorList>
            <person name="McCann H.C."/>
            <person name="Rikkerink E.H."/>
            <person name="Bertels F."/>
            <person name="Fiers M."/>
            <person name="Lu A."/>
            <person name="Rees-George J."/>
            <person name="Andersen M.T."/>
            <person name="Gleave A.P."/>
            <person name="Haubold B."/>
            <person name="Wohlers M.W."/>
            <person name="Guttman D.S."/>
            <person name="Wang P.W."/>
            <person name="Straub C."/>
            <person name="Vanneste J.L."/>
            <person name="Rainey P.B."/>
            <person name="Templeton M.D."/>
        </authorList>
    </citation>
    <scope>NUCLEOTIDE SEQUENCE [LARGE SCALE GENOMIC DNA]</scope>
    <source>
        <strain evidence="5 6">ICMP 19096</strain>
    </source>
</reference>
<evidence type="ECO:0000313" key="6">
    <source>
        <dbReference type="Proteomes" id="UP000018849"/>
    </source>
</evidence>
<dbReference type="Pfam" id="PF02782">
    <property type="entry name" value="FGGY_C"/>
    <property type="match status" value="1"/>
</dbReference>
<dbReference type="PROSITE" id="PS00445">
    <property type="entry name" value="FGGY_KINASES_2"/>
    <property type="match status" value="1"/>
</dbReference>
<evidence type="ECO:0000259" key="4">
    <source>
        <dbReference type="Pfam" id="PF02782"/>
    </source>
</evidence>
<feature type="non-terminal residue" evidence="5">
    <location>
        <position position="1"/>
    </location>
</feature>
<organism evidence="5 6">
    <name type="scientific">Pseudomonas syringae pv. actinidiae ICMP 19096</name>
    <dbReference type="NCBI Taxonomy" id="1194405"/>
    <lineage>
        <taxon>Bacteria</taxon>
        <taxon>Pseudomonadati</taxon>
        <taxon>Pseudomonadota</taxon>
        <taxon>Gammaproteobacteria</taxon>
        <taxon>Pseudomonadales</taxon>
        <taxon>Pseudomonadaceae</taxon>
        <taxon>Pseudomonas</taxon>
        <taxon>Pseudomonas syringae</taxon>
    </lineage>
</organism>
<gene>
    <name evidence="5" type="ORF">A245_05725</name>
</gene>
<accession>A0A656K4H9</accession>
<dbReference type="Gene3D" id="3.30.420.40">
    <property type="match status" value="1"/>
</dbReference>
<dbReference type="Proteomes" id="UP000018849">
    <property type="component" value="Unassembled WGS sequence"/>
</dbReference>
<dbReference type="PANTHER" id="PTHR43095">
    <property type="entry name" value="SUGAR KINASE"/>
    <property type="match status" value="1"/>
</dbReference>
<dbReference type="InterPro" id="IPR043129">
    <property type="entry name" value="ATPase_NBD"/>
</dbReference>
<dbReference type="AlphaFoldDB" id="A0A656K4H9"/>
<evidence type="ECO:0000256" key="1">
    <source>
        <dbReference type="ARBA" id="ARBA00009156"/>
    </source>
</evidence>
<dbReference type="InterPro" id="IPR018485">
    <property type="entry name" value="FGGY_C"/>
</dbReference>
<proteinExistence type="inferred from homology"/>
<dbReference type="EMBL" id="AOKF01000479">
    <property type="protein sequence ID" value="EPN66730.1"/>
    <property type="molecule type" value="Genomic_DNA"/>
</dbReference>
<feature type="domain" description="Carbohydrate kinase FGGY C-terminal" evidence="4">
    <location>
        <begin position="28"/>
        <end position="144"/>
    </location>
</feature>
<protein>
    <submittedName>
        <fullName evidence="5">Xylulokinase</fullName>
    </submittedName>
</protein>
<dbReference type="PANTHER" id="PTHR43095:SF5">
    <property type="entry name" value="XYLULOSE KINASE"/>
    <property type="match status" value="1"/>
</dbReference>
<dbReference type="SUPFAM" id="SSF53067">
    <property type="entry name" value="Actin-like ATPase domain"/>
    <property type="match status" value="1"/>
</dbReference>
<keyword evidence="2" id="KW-0808">Transferase</keyword>
<evidence type="ECO:0000256" key="2">
    <source>
        <dbReference type="ARBA" id="ARBA00022679"/>
    </source>
</evidence>
<evidence type="ECO:0000256" key="3">
    <source>
        <dbReference type="ARBA" id="ARBA00022777"/>
    </source>
</evidence>
<name>A0A656K4H9_PSESF</name>
<comment type="similarity">
    <text evidence="1">Belongs to the FGGY kinase family.</text>
</comment>
<comment type="caution">
    <text evidence="5">The sequence shown here is derived from an EMBL/GenBank/DDBJ whole genome shotgun (WGS) entry which is preliminary data.</text>
</comment>
<evidence type="ECO:0000313" key="5">
    <source>
        <dbReference type="EMBL" id="EPN66730.1"/>
    </source>
</evidence>
<dbReference type="GO" id="GO:0016301">
    <property type="term" value="F:kinase activity"/>
    <property type="evidence" value="ECO:0007669"/>
    <property type="project" value="UniProtKB-KW"/>
</dbReference>
<dbReference type="GO" id="GO:0005975">
    <property type="term" value="P:carbohydrate metabolic process"/>
    <property type="evidence" value="ECO:0007669"/>
    <property type="project" value="InterPro"/>
</dbReference>